<dbReference type="EC" id="2.7.7.49" evidence="1"/>
<dbReference type="InterPro" id="IPR051083">
    <property type="entry name" value="GrpII_Intron_Splice-Mob/Def"/>
</dbReference>
<keyword evidence="3 11" id="KW-0548">Nucleotidyltransferase</keyword>
<dbReference type="Gene3D" id="3.30.70.270">
    <property type="match status" value="1"/>
</dbReference>
<evidence type="ECO:0000256" key="3">
    <source>
        <dbReference type="ARBA" id="ARBA00022695"/>
    </source>
</evidence>
<keyword evidence="12" id="KW-1185">Reference proteome</keyword>
<comment type="catalytic activity">
    <reaction evidence="9">
        <text>DNA(n) + a 2'-deoxyribonucleoside 5'-triphosphate = DNA(n+1) + diphosphate</text>
        <dbReference type="Rhea" id="RHEA:22508"/>
        <dbReference type="Rhea" id="RHEA-COMP:17339"/>
        <dbReference type="Rhea" id="RHEA-COMP:17340"/>
        <dbReference type="ChEBI" id="CHEBI:33019"/>
        <dbReference type="ChEBI" id="CHEBI:61560"/>
        <dbReference type="ChEBI" id="CHEBI:173112"/>
        <dbReference type="EC" id="2.7.7.49"/>
    </reaction>
</comment>
<comment type="similarity">
    <text evidence="8">Belongs to the bacterial reverse transcriptase family.</text>
</comment>
<dbReference type="InterPro" id="IPR000477">
    <property type="entry name" value="RT_dom"/>
</dbReference>
<dbReference type="InterPro" id="IPR043502">
    <property type="entry name" value="DNA/RNA_pol_sf"/>
</dbReference>
<dbReference type="PRINTS" id="PR00866">
    <property type="entry name" value="RNADNAPOLMS"/>
</dbReference>
<dbReference type="Pfam" id="PF00078">
    <property type="entry name" value="RVT_1"/>
    <property type="match status" value="1"/>
</dbReference>
<evidence type="ECO:0000256" key="4">
    <source>
        <dbReference type="ARBA" id="ARBA00022723"/>
    </source>
</evidence>
<evidence type="ECO:0000313" key="12">
    <source>
        <dbReference type="Proteomes" id="UP001628668"/>
    </source>
</evidence>
<dbReference type="CDD" id="cd01651">
    <property type="entry name" value="RT_G2_intron"/>
    <property type="match status" value="1"/>
</dbReference>
<dbReference type="PANTHER" id="PTHR34047">
    <property type="entry name" value="NUCLEAR INTRON MATURASE 1, MITOCHONDRIAL-RELATED"/>
    <property type="match status" value="1"/>
</dbReference>
<dbReference type="InterPro" id="IPR030931">
    <property type="entry name" value="Group_II_RT_mat"/>
</dbReference>
<evidence type="ECO:0000256" key="5">
    <source>
        <dbReference type="ARBA" id="ARBA00022842"/>
    </source>
</evidence>
<evidence type="ECO:0000313" key="11">
    <source>
        <dbReference type="EMBL" id="MFL8939103.1"/>
    </source>
</evidence>
<evidence type="ECO:0000259" key="10">
    <source>
        <dbReference type="PROSITE" id="PS50878"/>
    </source>
</evidence>
<keyword evidence="6 11" id="KW-0695">RNA-directed DNA polymerase</keyword>
<evidence type="ECO:0000256" key="8">
    <source>
        <dbReference type="ARBA" id="ARBA00034120"/>
    </source>
</evidence>
<dbReference type="InterPro" id="IPR000123">
    <property type="entry name" value="Reverse_transcriptase_msDNA"/>
</dbReference>
<dbReference type="Pfam" id="PF08388">
    <property type="entry name" value="GIIM"/>
    <property type="match status" value="1"/>
</dbReference>
<comment type="caution">
    <text evidence="11">The sequence shown here is derived from an EMBL/GenBank/DDBJ whole genome shotgun (WGS) entry which is preliminary data.</text>
</comment>
<organism evidence="11 12">
    <name type="scientific">Rossellomorea oryzaecorticis</name>
    <dbReference type="NCBI Taxonomy" id="1396505"/>
    <lineage>
        <taxon>Bacteria</taxon>
        <taxon>Bacillati</taxon>
        <taxon>Bacillota</taxon>
        <taxon>Bacilli</taxon>
        <taxon>Bacillales</taxon>
        <taxon>Bacillaceae</taxon>
        <taxon>Rossellomorea</taxon>
    </lineage>
</organism>
<keyword evidence="5" id="KW-0460">Magnesium</keyword>
<evidence type="ECO:0000256" key="6">
    <source>
        <dbReference type="ARBA" id="ARBA00022918"/>
    </source>
</evidence>
<dbReference type="NCBIfam" id="TIGR04416">
    <property type="entry name" value="group_II_RT_mat"/>
    <property type="match status" value="1"/>
</dbReference>
<evidence type="ECO:0000256" key="1">
    <source>
        <dbReference type="ARBA" id="ARBA00012493"/>
    </source>
</evidence>
<dbReference type="PANTHER" id="PTHR34047:SF8">
    <property type="entry name" value="PROTEIN YKFC"/>
    <property type="match status" value="1"/>
</dbReference>
<dbReference type="SUPFAM" id="SSF56672">
    <property type="entry name" value="DNA/RNA polymerases"/>
    <property type="match status" value="1"/>
</dbReference>
<name>A0ABW8VV41_9BACI</name>
<evidence type="ECO:0000256" key="9">
    <source>
        <dbReference type="ARBA" id="ARBA00048173"/>
    </source>
</evidence>
<protein>
    <recommendedName>
        <fullName evidence="1">RNA-directed DNA polymerase</fullName>
        <ecNumber evidence="1">2.7.7.49</ecNumber>
    </recommendedName>
</protein>
<keyword evidence="2 11" id="KW-0808">Transferase</keyword>
<feature type="domain" description="Reverse transcriptase" evidence="10">
    <location>
        <begin position="87"/>
        <end position="313"/>
    </location>
</feature>
<dbReference type="InterPro" id="IPR013597">
    <property type="entry name" value="Mat_intron_G2"/>
</dbReference>
<evidence type="ECO:0000256" key="2">
    <source>
        <dbReference type="ARBA" id="ARBA00022679"/>
    </source>
</evidence>
<dbReference type="EMBL" id="JBJOSA010000030">
    <property type="protein sequence ID" value="MFL8939103.1"/>
    <property type="molecule type" value="Genomic_DNA"/>
</dbReference>
<dbReference type="RefSeq" id="WP_411160508.1">
    <property type="nucleotide sequence ID" value="NZ_JBJOSA010000030.1"/>
</dbReference>
<dbReference type="InterPro" id="IPR043128">
    <property type="entry name" value="Rev_trsase/Diguanyl_cyclase"/>
</dbReference>
<keyword evidence="4" id="KW-0479">Metal-binding</keyword>
<reference evidence="11 12" key="1">
    <citation type="submission" date="2024-12" db="EMBL/GenBank/DDBJ databases">
        <authorList>
            <person name="Li X."/>
            <person name="Zhang D."/>
        </authorList>
    </citation>
    <scope>NUCLEOTIDE SEQUENCE [LARGE SCALE GENOMIC DNA]</scope>
    <source>
        <strain evidence="11 12">JCM19602</strain>
    </source>
</reference>
<gene>
    <name evidence="11" type="primary">ltrA</name>
    <name evidence="11" type="ORF">ACKA06_20225</name>
</gene>
<accession>A0ABW8VV41</accession>
<dbReference type="Proteomes" id="UP001628668">
    <property type="component" value="Unassembled WGS sequence"/>
</dbReference>
<dbReference type="GO" id="GO:0003964">
    <property type="term" value="F:RNA-directed DNA polymerase activity"/>
    <property type="evidence" value="ECO:0007669"/>
    <property type="project" value="UniProtKB-KW"/>
</dbReference>
<dbReference type="PROSITE" id="PS50878">
    <property type="entry name" value="RT_POL"/>
    <property type="match status" value="1"/>
</dbReference>
<sequence length="461" mass="53675">MQQPRKTSNDGYSQKNRLEAKEYAKVCSTAFIKSGQQEGIKLIDRVIDNNNLIRACEKVKANKGAPGIDGMTVEELFGHVSKYLYHLKRKLRDGSYEPLPVKRVKIPKPDGSKRKLGIPCVRDRMVQQAIYQVIGGIIDPYFSESSFGFRPNRNQHQAIEQSKKYYEQGYKVVVDCDLKSYFDTINHQKLMEYLKVFIQDKVIIKLIWKFLKSGILEDGLTKSTESGAPQGGVLSPILSNIYLNQLDTELAKRGHKFVRFADDFCIYVKSERAGHRVLESITTYLEKELKLTVNHTKSKVGSPTKLKFLGFCIHSSSKGVGCRPHHSAKKRFKSKLKNITKRKRAGKFKDIAKEINMVTVGWINYYGISFMKKFIQEIAKWLNHRLRQIIWKRWKETKTKYHQLRRLGIKNEEAWKVANSRKGYWRISRSETLQKAIKTKTLKKWGLKDLNFLYERRYLSY</sequence>
<evidence type="ECO:0000256" key="7">
    <source>
        <dbReference type="ARBA" id="ARBA00023118"/>
    </source>
</evidence>
<keyword evidence="7" id="KW-0051">Antiviral defense</keyword>
<proteinExistence type="inferred from homology"/>